<dbReference type="EMBL" id="MN739227">
    <property type="protein sequence ID" value="QHS94605.1"/>
    <property type="molecule type" value="Genomic_DNA"/>
</dbReference>
<protein>
    <recommendedName>
        <fullName evidence="2">T4 RNA ligase 1-like N-terminal domain-containing protein</fullName>
    </recommendedName>
</protein>
<reference evidence="1" key="1">
    <citation type="journal article" date="2020" name="Nature">
        <title>Giant virus diversity and host interactions through global metagenomics.</title>
        <authorList>
            <person name="Schulz F."/>
            <person name="Roux S."/>
            <person name="Paez-Espino D."/>
            <person name="Jungbluth S."/>
            <person name="Walsh D.A."/>
            <person name="Denef V.J."/>
            <person name="McMahon K.D."/>
            <person name="Konstantinidis K.T."/>
            <person name="Eloe-Fadrosh E.A."/>
            <person name="Kyrpides N.C."/>
            <person name="Woyke T."/>
        </authorList>
    </citation>
    <scope>NUCLEOTIDE SEQUENCE</scope>
    <source>
        <strain evidence="1">GVMAG-M-3300018416-45</strain>
    </source>
</reference>
<organism evidence="1">
    <name type="scientific">viral metagenome</name>
    <dbReference type="NCBI Taxonomy" id="1070528"/>
    <lineage>
        <taxon>unclassified sequences</taxon>
        <taxon>metagenomes</taxon>
        <taxon>organismal metagenomes</taxon>
    </lineage>
</organism>
<name>A0A6C0BQ84_9ZZZZ</name>
<sequence>MPHHLINECVNENIKTKSYTYNNNKYEIISHDKNAVDNELIVSGKCIRSLITHNGKVVCVSPFKSVAIDEFDWGAPQDIRATKFIDGTMINLFYNDAWIISTRSTVGGNVSFFRSETYSTFKTMFEDAVIQDYNDMESFYNELNKEYSYSFVLQHPSHRIVTPIENPTIYLVGIYKVDGYKVEYIDPFVSRDISIVKRPQIIMTKEPLSKESLSMLLNDEMFDWKMMGIHVQNKCTGIRTKLRNPKYEKMRMLRGNQPKLQYRFIEMKQNNDDIARFLQVWPEYKSHINNYTEKLATMCKTIYELYVKRYITHEINTNDVPIMMRKMLYSLHNLYRGTGGLKSRGLKINYNVTYNHIISLPAPQIMFVMSRLSS</sequence>
<proteinExistence type="predicted"/>
<evidence type="ECO:0000313" key="1">
    <source>
        <dbReference type="EMBL" id="QHS94605.1"/>
    </source>
</evidence>
<dbReference type="AlphaFoldDB" id="A0A6C0BQ84"/>
<evidence type="ECO:0008006" key="2">
    <source>
        <dbReference type="Google" id="ProtNLM"/>
    </source>
</evidence>
<accession>A0A6C0BQ84</accession>